<keyword evidence="1" id="KW-0812">Transmembrane</keyword>
<reference evidence="2 3" key="1">
    <citation type="journal article" date="2019" name="Genome Biol. Evol.">
        <title>Day and night: Metabolic profiles and evolutionary relationships of six axenic non-marine cyanobacteria.</title>
        <authorList>
            <person name="Will S.E."/>
            <person name="Henke P."/>
            <person name="Boedeker C."/>
            <person name="Huang S."/>
            <person name="Brinkmann H."/>
            <person name="Rohde M."/>
            <person name="Jarek M."/>
            <person name="Friedl T."/>
            <person name="Seufert S."/>
            <person name="Schumacher M."/>
            <person name="Overmann J."/>
            <person name="Neumann-Schaal M."/>
            <person name="Petersen J."/>
        </authorList>
    </citation>
    <scope>NUCLEOTIDE SEQUENCE [LARGE SCALE GENOMIC DNA]</scope>
    <source>
        <strain evidence="2 3">SAG 39.79</strain>
    </source>
</reference>
<keyword evidence="3" id="KW-1185">Reference proteome</keyword>
<gene>
    <name evidence="2" type="ORF">DSM107010_59770</name>
</gene>
<dbReference type="EMBL" id="RSCK01000095">
    <property type="protein sequence ID" value="RUT03737.1"/>
    <property type="molecule type" value="Genomic_DNA"/>
</dbReference>
<dbReference type="Proteomes" id="UP000282574">
    <property type="component" value="Unassembled WGS sequence"/>
</dbReference>
<organism evidence="2 3">
    <name type="scientific">Chroococcidiopsis cubana SAG 39.79</name>
    <dbReference type="NCBI Taxonomy" id="388085"/>
    <lineage>
        <taxon>Bacteria</taxon>
        <taxon>Bacillati</taxon>
        <taxon>Cyanobacteriota</taxon>
        <taxon>Cyanophyceae</taxon>
        <taxon>Chroococcidiopsidales</taxon>
        <taxon>Chroococcidiopsidaceae</taxon>
        <taxon>Chroococcidiopsis</taxon>
    </lineage>
</organism>
<feature type="transmembrane region" description="Helical" evidence="1">
    <location>
        <begin position="6"/>
        <end position="26"/>
    </location>
</feature>
<proteinExistence type="predicted"/>
<keyword evidence="1" id="KW-0472">Membrane</keyword>
<name>A0AB37UAU6_9CYAN</name>
<sequence length="61" mass="6550">MTWSAAIVTVYVATVTSNVLTITAIIPSGAISKIISVIVPLTIDTEIFLIRAARDEIYILS</sequence>
<comment type="caution">
    <text evidence="2">The sequence shown here is derived from an EMBL/GenBank/DDBJ whole genome shotgun (WGS) entry which is preliminary data.</text>
</comment>
<evidence type="ECO:0000313" key="3">
    <source>
        <dbReference type="Proteomes" id="UP000282574"/>
    </source>
</evidence>
<evidence type="ECO:0000256" key="1">
    <source>
        <dbReference type="SAM" id="Phobius"/>
    </source>
</evidence>
<dbReference type="AlphaFoldDB" id="A0AB37UAU6"/>
<accession>A0AB37UAU6</accession>
<protein>
    <submittedName>
        <fullName evidence="2">Uncharacterized protein</fullName>
    </submittedName>
</protein>
<keyword evidence="1" id="KW-1133">Transmembrane helix</keyword>
<evidence type="ECO:0000313" key="2">
    <source>
        <dbReference type="EMBL" id="RUT03737.1"/>
    </source>
</evidence>